<sequence length="330" mass="37989">MSSNGNTNSKRKPLLPLHIDTASFTTGQPTTNTYLWKRLVNKRHLPIILFIILSLSLFFNLVQHRRQQTPGYLINTQEFLPPLPLSSQQHAVIVAGHAIYIGPHDLDQLNIDANWILEPFQKDGQVKTFVEHIKRGIDILKQDDNAVLIFSGGETRASAGPRSESFSYWKIAQILIQDEPDHLNLRNRMITEEFAKDSHENLLFSICRFSEMTGDYPTKVTMIGFEFKRDRFEKIHRVAIGYPAKQFEYIGIDPPEGDSESRKKGEYENSYHPFESDLYGCHGSLKQKKMNRNPFRRRHPYASSCPILAPLFNYCPSDNTPYSGHLPWKV</sequence>
<dbReference type="GO" id="GO:0005737">
    <property type="term" value="C:cytoplasm"/>
    <property type="evidence" value="ECO:0007669"/>
    <property type="project" value="TreeGrafter"/>
</dbReference>
<evidence type="ECO:0000313" key="3">
    <source>
        <dbReference type="Proteomes" id="UP000242381"/>
    </source>
</evidence>
<feature type="transmembrane region" description="Helical" evidence="1">
    <location>
        <begin position="44"/>
        <end position="62"/>
    </location>
</feature>
<accession>A0A0A1NH58</accession>
<dbReference type="InterPro" id="IPR055323">
    <property type="entry name" value="C57A10.07/YOR238W"/>
</dbReference>
<dbReference type="OMA" id="DLYGCHG"/>
<keyword evidence="1" id="KW-0472">Membrane</keyword>
<keyword evidence="1" id="KW-1133">Transmembrane helix</keyword>
<organism evidence="2 3">
    <name type="scientific">Rhizopus microsporus</name>
    <dbReference type="NCBI Taxonomy" id="58291"/>
    <lineage>
        <taxon>Eukaryota</taxon>
        <taxon>Fungi</taxon>
        <taxon>Fungi incertae sedis</taxon>
        <taxon>Mucoromycota</taxon>
        <taxon>Mucoromycotina</taxon>
        <taxon>Mucoromycetes</taxon>
        <taxon>Mucorales</taxon>
        <taxon>Mucorineae</taxon>
        <taxon>Rhizopodaceae</taxon>
        <taxon>Rhizopus</taxon>
    </lineage>
</organism>
<dbReference type="PANTHER" id="PTHR28110">
    <property type="entry name" value="TRANSMEMBRANE PROTEIN"/>
    <property type="match status" value="1"/>
</dbReference>
<dbReference type="EMBL" id="KV921523">
    <property type="protein sequence ID" value="ORE13606.1"/>
    <property type="molecule type" value="Genomic_DNA"/>
</dbReference>
<evidence type="ECO:0000256" key="1">
    <source>
        <dbReference type="SAM" id="Phobius"/>
    </source>
</evidence>
<reference evidence="2 3" key="1">
    <citation type="journal article" date="2016" name="Proc. Natl. Acad. Sci. U.S.A.">
        <title>Lipid metabolic changes in an early divergent fungus govern the establishment of a mutualistic symbiosis with endobacteria.</title>
        <authorList>
            <person name="Lastovetsky O.A."/>
            <person name="Gaspar M.L."/>
            <person name="Mondo S.J."/>
            <person name="LaButti K.M."/>
            <person name="Sandor L."/>
            <person name="Grigoriev I.V."/>
            <person name="Henry S.A."/>
            <person name="Pawlowska T.E."/>
        </authorList>
    </citation>
    <scope>NUCLEOTIDE SEQUENCE [LARGE SCALE GENOMIC DNA]</scope>
    <source>
        <strain evidence="2 3">ATCC 11559</strain>
    </source>
</reference>
<proteinExistence type="predicted"/>
<evidence type="ECO:0000313" key="2">
    <source>
        <dbReference type="EMBL" id="ORE13606.1"/>
    </source>
</evidence>
<dbReference type="AlphaFoldDB" id="A0A0A1NH58"/>
<protein>
    <recommendedName>
        <fullName evidence="4">DUF218 domain-containing protein</fullName>
    </recommendedName>
</protein>
<dbReference type="Proteomes" id="UP000242381">
    <property type="component" value="Unassembled WGS sequence"/>
</dbReference>
<keyword evidence="1" id="KW-0812">Transmembrane</keyword>
<gene>
    <name evidence="2" type="ORF">BCV71DRAFT_229730</name>
</gene>
<name>A0A0A1NH58_RHIZD</name>
<dbReference type="VEuPathDB" id="FungiDB:BCV72DRAFT_278906"/>
<dbReference type="PANTHER" id="PTHR28110:SF1">
    <property type="entry name" value="TRANSMEMBRANE PROTEIN"/>
    <property type="match status" value="1"/>
</dbReference>
<evidence type="ECO:0008006" key="4">
    <source>
        <dbReference type="Google" id="ProtNLM"/>
    </source>
</evidence>